<proteinExistence type="predicted"/>
<gene>
    <name evidence="1" type="ORF">GSTENG00038510001</name>
</gene>
<evidence type="ECO:0000313" key="1">
    <source>
        <dbReference type="EMBL" id="CAG13529.1"/>
    </source>
</evidence>
<organism evidence="1">
    <name type="scientific">Tetraodon nigroviridis</name>
    <name type="common">Spotted green pufferfish</name>
    <name type="synonym">Chelonodon nigroviridis</name>
    <dbReference type="NCBI Taxonomy" id="99883"/>
    <lineage>
        <taxon>Eukaryota</taxon>
        <taxon>Metazoa</taxon>
        <taxon>Chordata</taxon>
        <taxon>Craniata</taxon>
        <taxon>Vertebrata</taxon>
        <taxon>Euteleostomi</taxon>
        <taxon>Actinopterygii</taxon>
        <taxon>Neopterygii</taxon>
        <taxon>Teleostei</taxon>
        <taxon>Neoteleostei</taxon>
        <taxon>Acanthomorphata</taxon>
        <taxon>Eupercaria</taxon>
        <taxon>Tetraodontiformes</taxon>
        <taxon>Tetradontoidea</taxon>
        <taxon>Tetraodontidae</taxon>
        <taxon>Tetraodon</taxon>
    </lineage>
</organism>
<dbReference type="KEGG" id="tng:GSTEN00038510G001"/>
<comment type="caution">
    <text evidence="1">The sequence shown here is derived from an EMBL/GenBank/DDBJ whole genome shotgun (WGS) entry which is preliminary data.</text>
</comment>
<feature type="non-terminal residue" evidence="1">
    <location>
        <position position="1"/>
    </location>
</feature>
<sequence>GGERPGRCHTLHHERATGVSHLLAHLQHHGRQPVCWEVLLLL</sequence>
<reference evidence="1" key="1">
    <citation type="journal article" date="2004" name="Nature">
        <title>Genome duplication in the teleost fish Tetraodon nigroviridis reveals the early vertebrate proto-karyotype.</title>
        <authorList>
            <person name="Jaillon O."/>
            <person name="Aury J.-M."/>
            <person name="Brunet F."/>
            <person name="Petit J.-L."/>
            <person name="Stange-Thomann N."/>
            <person name="Mauceli E."/>
            <person name="Bouneau L."/>
            <person name="Fischer C."/>
            <person name="Ozouf-Costaz C."/>
            <person name="Bernot A."/>
            <person name="Nicaud S."/>
            <person name="Jaffe D."/>
            <person name="Fisher S."/>
            <person name="Lutfalla G."/>
            <person name="Dossat C."/>
            <person name="Segurens B."/>
            <person name="Dasilva C."/>
            <person name="Salanoubat M."/>
            <person name="Levy M."/>
            <person name="Boudet N."/>
            <person name="Castellano S."/>
            <person name="Anthouard V."/>
            <person name="Jubin C."/>
            <person name="Castelli V."/>
            <person name="Katinka M."/>
            <person name="Vacherie B."/>
            <person name="Biemont C."/>
            <person name="Skalli Z."/>
            <person name="Cattolico L."/>
            <person name="Poulain J."/>
            <person name="De Berardinis V."/>
            <person name="Cruaud C."/>
            <person name="Duprat S."/>
            <person name="Brottier P."/>
            <person name="Coutanceau J.-P."/>
            <person name="Gouzy J."/>
            <person name="Parra G."/>
            <person name="Lardier G."/>
            <person name="Chapple C."/>
            <person name="McKernan K.J."/>
            <person name="McEwan P."/>
            <person name="Bosak S."/>
            <person name="Kellis M."/>
            <person name="Volff J.-N."/>
            <person name="Guigo R."/>
            <person name="Zody M.C."/>
            <person name="Mesirov J."/>
            <person name="Lindblad-Toh K."/>
            <person name="Birren B."/>
            <person name="Nusbaum C."/>
            <person name="Kahn D."/>
            <person name="Robinson-Rechavi M."/>
            <person name="Laudet V."/>
            <person name="Schachter V."/>
            <person name="Quetier F."/>
            <person name="Saurin W."/>
            <person name="Scarpelli C."/>
            <person name="Wincker P."/>
            <person name="Lander E.S."/>
            <person name="Weissenbach J."/>
            <person name="Roest Crollius H."/>
        </authorList>
    </citation>
    <scope>NUCLEOTIDE SEQUENCE [LARGE SCALE GENOMIC DNA]</scope>
</reference>
<dbReference type="EMBL" id="CAAE01016242">
    <property type="protein sequence ID" value="CAG13529.1"/>
    <property type="molecule type" value="Genomic_DNA"/>
</dbReference>
<protein>
    <submittedName>
        <fullName evidence="1">(spotted green pufferfish) hypothetical protein</fullName>
    </submittedName>
</protein>
<dbReference type="AlphaFoldDB" id="Q4RDK3"/>
<reference evidence="1" key="2">
    <citation type="submission" date="2004-02" db="EMBL/GenBank/DDBJ databases">
        <authorList>
            <consortium name="Genoscope"/>
            <consortium name="Whitehead Institute Centre for Genome Research"/>
        </authorList>
    </citation>
    <scope>NUCLEOTIDE SEQUENCE</scope>
</reference>
<name>Q4RDK3_TETNG</name>
<accession>Q4RDK3</accession>